<evidence type="ECO:0000259" key="10">
    <source>
        <dbReference type="PROSITE" id="PS50928"/>
    </source>
</evidence>
<proteinExistence type="inferred from homology"/>
<dbReference type="PANTHER" id="PTHR32243:SF50">
    <property type="entry name" value="MALTOSE_MALTODEXTRIN TRANSPORT SYSTEM PERMEASE PROTEIN MALG"/>
    <property type="match status" value="1"/>
</dbReference>
<evidence type="ECO:0000256" key="5">
    <source>
        <dbReference type="ARBA" id="ARBA00022597"/>
    </source>
</evidence>
<feature type="transmembrane region" description="Helical" evidence="9">
    <location>
        <begin position="12"/>
        <end position="35"/>
    </location>
</feature>
<reference evidence="12" key="1">
    <citation type="journal article" date="2019" name="Int. J. Syst. Evol. Microbiol.">
        <title>The Global Catalogue of Microorganisms (GCM) 10K type strain sequencing project: providing services to taxonomists for standard genome sequencing and annotation.</title>
        <authorList>
            <consortium name="The Broad Institute Genomics Platform"/>
            <consortium name="The Broad Institute Genome Sequencing Center for Infectious Disease"/>
            <person name="Wu L."/>
            <person name="Ma J."/>
        </authorList>
    </citation>
    <scope>NUCLEOTIDE SEQUENCE [LARGE SCALE GENOMIC DNA]</scope>
    <source>
        <strain evidence="12">CGMCC 4.7241</strain>
    </source>
</reference>
<dbReference type="SUPFAM" id="SSF161098">
    <property type="entry name" value="MetI-like"/>
    <property type="match status" value="1"/>
</dbReference>
<comment type="subcellular location">
    <subcellularLocation>
        <location evidence="1 9">Cell membrane</location>
        <topology evidence="1 9">Multi-pass membrane protein</topology>
    </subcellularLocation>
</comment>
<name>A0ABV7YFX1_9ACTN</name>
<evidence type="ECO:0000256" key="4">
    <source>
        <dbReference type="ARBA" id="ARBA00022475"/>
    </source>
</evidence>
<keyword evidence="5" id="KW-0762">Sugar transport</keyword>
<accession>A0ABV7YFX1</accession>
<keyword evidence="4" id="KW-1003">Cell membrane</keyword>
<keyword evidence="6 9" id="KW-0812">Transmembrane</keyword>
<feature type="transmembrane region" description="Helical" evidence="9">
    <location>
        <begin position="72"/>
        <end position="94"/>
    </location>
</feature>
<evidence type="ECO:0000313" key="11">
    <source>
        <dbReference type="EMBL" id="MFC3764146.1"/>
    </source>
</evidence>
<evidence type="ECO:0000256" key="1">
    <source>
        <dbReference type="ARBA" id="ARBA00004651"/>
    </source>
</evidence>
<sequence>MRRGWFRRTGWRHLVGIVVVVLVLFPVVYVVGAAFSATGDLTRLFPSRLSLQNFDTLMNTPRYPYWSWFRNSLVVCLGSATLSVLLGALSAYAFSRLRFKGRDLGMATLLLFQIFPGMLLVVALFLIMVQLKDLLPAIGLGTHAGLILVYLGTSLGGNIWLLKGFFDSIPKELDESALVDGASHTQIFFLILLPLARPMLAVAALLSTIAALNDFVLASALLSGAERWTLAVGLYQFVNAQYAQFWGPFAAGALIAATPVVVMFLVLQKAIVSGLTQGSLKG</sequence>
<keyword evidence="12" id="KW-1185">Reference proteome</keyword>
<dbReference type="PANTHER" id="PTHR32243">
    <property type="entry name" value="MALTOSE TRANSPORT SYSTEM PERMEASE-RELATED"/>
    <property type="match status" value="1"/>
</dbReference>
<dbReference type="Proteomes" id="UP001595699">
    <property type="component" value="Unassembled WGS sequence"/>
</dbReference>
<feature type="transmembrane region" description="Helical" evidence="9">
    <location>
        <begin position="187"/>
        <end position="212"/>
    </location>
</feature>
<evidence type="ECO:0000256" key="8">
    <source>
        <dbReference type="ARBA" id="ARBA00023136"/>
    </source>
</evidence>
<keyword evidence="7 9" id="KW-1133">Transmembrane helix</keyword>
<keyword evidence="3 9" id="KW-0813">Transport</keyword>
<dbReference type="InterPro" id="IPR000515">
    <property type="entry name" value="MetI-like"/>
</dbReference>
<gene>
    <name evidence="11" type="ORF">ACFOUW_25150</name>
</gene>
<organism evidence="11 12">
    <name type="scientific">Tenggerimyces flavus</name>
    <dbReference type="NCBI Taxonomy" id="1708749"/>
    <lineage>
        <taxon>Bacteria</taxon>
        <taxon>Bacillati</taxon>
        <taxon>Actinomycetota</taxon>
        <taxon>Actinomycetes</taxon>
        <taxon>Propionibacteriales</taxon>
        <taxon>Nocardioidaceae</taxon>
        <taxon>Tenggerimyces</taxon>
    </lineage>
</organism>
<keyword evidence="8 9" id="KW-0472">Membrane</keyword>
<feature type="transmembrane region" description="Helical" evidence="9">
    <location>
        <begin position="106"/>
        <end position="127"/>
    </location>
</feature>
<dbReference type="Gene3D" id="1.10.3720.10">
    <property type="entry name" value="MetI-like"/>
    <property type="match status" value="1"/>
</dbReference>
<feature type="transmembrane region" description="Helical" evidence="9">
    <location>
        <begin position="245"/>
        <end position="267"/>
    </location>
</feature>
<dbReference type="CDD" id="cd06261">
    <property type="entry name" value="TM_PBP2"/>
    <property type="match status" value="1"/>
</dbReference>
<feature type="domain" description="ABC transmembrane type-1" evidence="10">
    <location>
        <begin position="69"/>
        <end position="267"/>
    </location>
</feature>
<dbReference type="RefSeq" id="WP_205114810.1">
    <property type="nucleotide sequence ID" value="NZ_JAFBCM010000001.1"/>
</dbReference>
<protein>
    <submittedName>
        <fullName evidence="11">Sugar ABC transporter permease</fullName>
    </submittedName>
</protein>
<dbReference type="InterPro" id="IPR035906">
    <property type="entry name" value="MetI-like_sf"/>
</dbReference>
<dbReference type="InterPro" id="IPR050901">
    <property type="entry name" value="BP-dep_ABC_trans_perm"/>
</dbReference>
<comment type="caution">
    <text evidence="11">The sequence shown here is derived from an EMBL/GenBank/DDBJ whole genome shotgun (WGS) entry which is preliminary data.</text>
</comment>
<evidence type="ECO:0000256" key="3">
    <source>
        <dbReference type="ARBA" id="ARBA00022448"/>
    </source>
</evidence>
<evidence type="ECO:0000256" key="9">
    <source>
        <dbReference type="RuleBase" id="RU363032"/>
    </source>
</evidence>
<dbReference type="Pfam" id="PF00528">
    <property type="entry name" value="BPD_transp_1"/>
    <property type="match status" value="1"/>
</dbReference>
<evidence type="ECO:0000256" key="2">
    <source>
        <dbReference type="ARBA" id="ARBA00009047"/>
    </source>
</evidence>
<feature type="transmembrane region" description="Helical" evidence="9">
    <location>
        <begin position="147"/>
        <end position="166"/>
    </location>
</feature>
<evidence type="ECO:0000256" key="6">
    <source>
        <dbReference type="ARBA" id="ARBA00022692"/>
    </source>
</evidence>
<comment type="similarity">
    <text evidence="2">Belongs to the binding-protein-dependent transport system permease family. MalFG subfamily.</text>
</comment>
<dbReference type="PROSITE" id="PS50928">
    <property type="entry name" value="ABC_TM1"/>
    <property type="match status" value="1"/>
</dbReference>
<evidence type="ECO:0000256" key="7">
    <source>
        <dbReference type="ARBA" id="ARBA00022989"/>
    </source>
</evidence>
<dbReference type="EMBL" id="JBHRZH010000023">
    <property type="protein sequence ID" value="MFC3764146.1"/>
    <property type="molecule type" value="Genomic_DNA"/>
</dbReference>
<evidence type="ECO:0000313" key="12">
    <source>
        <dbReference type="Proteomes" id="UP001595699"/>
    </source>
</evidence>